<name>A0AAW0A320_9AGAR</name>
<reference evidence="2 3" key="1">
    <citation type="journal article" date="2024" name="J Genomics">
        <title>Draft genome sequencing and assembly of Favolaschia claudopus CIRM-BRFM 2984 isolated from oak limbs.</title>
        <authorList>
            <person name="Navarro D."/>
            <person name="Drula E."/>
            <person name="Chaduli D."/>
            <person name="Cazenave R."/>
            <person name="Ahrendt S."/>
            <person name="Wang J."/>
            <person name="Lipzen A."/>
            <person name="Daum C."/>
            <person name="Barry K."/>
            <person name="Grigoriev I.V."/>
            <person name="Favel A."/>
            <person name="Rosso M.N."/>
            <person name="Martin F."/>
        </authorList>
    </citation>
    <scope>NUCLEOTIDE SEQUENCE [LARGE SCALE GENOMIC DNA]</scope>
    <source>
        <strain evidence="2 3">CIRM-BRFM 2984</strain>
    </source>
</reference>
<dbReference type="AlphaFoldDB" id="A0AAW0A320"/>
<accession>A0AAW0A320</accession>
<dbReference type="EMBL" id="JAWWNJ010000089">
    <property type="protein sequence ID" value="KAK7000370.1"/>
    <property type="molecule type" value="Genomic_DNA"/>
</dbReference>
<sequence length="124" mass="13516">MARSEPANNNPRYAPYQSAAEPHNGSQFFRPSVAKGSGVCAICLGSHENLSKCRSKTLWNRSPARCYRDQSGKLSNPQGINICLEFQRAKGCQGSRYGPRHIHECSGCGSPHHGASSCPSRQKL</sequence>
<feature type="compositionally biased region" description="Polar residues" evidence="1">
    <location>
        <begin position="1"/>
        <end position="11"/>
    </location>
</feature>
<feature type="region of interest" description="Disordered" evidence="1">
    <location>
        <begin position="1"/>
        <end position="27"/>
    </location>
</feature>
<organism evidence="2 3">
    <name type="scientific">Favolaschia claudopus</name>
    <dbReference type="NCBI Taxonomy" id="2862362"/>
    <lineage>
        <taxon>Eukaryota</taxon>
        <taxon>Fungi</taxon>
        <taxon>Dikarya</taxon>
        <taxon>Basidiomycota</taxon>
        <taxon>Agaricomycotina</taxon>
        <taxon>Agaricomycetes</taxon>
        <taxon>Agaricomycetidae</taxon>
        <taxon>Agaricales</taxon>
        <taxon>Marasmiineae</taxon>
        <taxon>Mycenaceae</taxon>
        <taxon>Favolaschia</taxon>
    </lineage>
</organism>
<keyword evidence="3" id="KW-1185">Reference proteome</keyword>
<gene>
    <name evidence="2" type="ORF">R3P38DRAFT_2561857</name>
</gene>
<evidence type="ECO:0000256" key="1">
    <source>
        <dbReference type="SAM" id="MobiDB-lite"/>
    </source>
</evidence>
<evidence type="ECO:0000313" key="2">
    <source>
        <dbReference type="EMBL" id="KAK7000370.1"/>
    </source>
</evidence>
<dbReference type="Proteomes" id="UP001362999">
    <property type="component" value="Unassembled WGS sequence"/>
</dbReference>
<protein>
    <submittedName>
        <fullName evidence="2">Uncharacterized protein</fullName>
    </submittedName>
</protein>
<evidence type="ECO:0000313" key="3">
    <source>
        <dbReference type="Proteomes" id="UP001362999"/>
    </source>
</evidence>
<comment type="caution">
    <text evidence="2">The sequence shown here is derived from an EMBL/GenBank/DDBJ whole genome shotgun (WGS) entry which is preliminary data.</text>
</comment>
<proteinExistence type="predicted"/>